<organism evidence="2 3">
    <name type="scientific">Jeotgalicoccus aerolatus</name>
    <dbReference type="NCBI Taxonomy" id="709510"/>
    <lineage>
        <taxon>Bacteria</taxon>
        <taxon>Bacillati</taxon>
        <taxon>Bacillota</taxon>
        <taxon>Bacilli</taxon>
        <taxon>Bacillales</taxon>
        <taxon>Staphylococcaceae</taxon>
        <taxon>Jeotgalicoccus</taxon>
    </lineage>
</organism>
<name>A0A1G9C8Z2_9STAP</name>
<dbReference type="PROSITE" id="PS51186">
    <property type="entry name" value="GNAT"/>
    <property type="match status" value="1"/>
</dbReference>
<dbReference type="Pfam" id="PF13302">
    <property type="entry name" value="Acetyltransf_3"/>
    <property type="match status" value="1"/>
</dbReference>
<keyword evidence="2" id="KW-0808">Transferase</keyword>
<dbReference type="InterPro" id="IPR000182">
    <property type="entry name" value="GNAT_dom"/>
</dbReference>
<dbReference type="AlphaFoldDB" id="A0A1G9C8Z2"/>
<feature type="domain" description="N-acetyltransferase" evidence="1">
    <location>
        <begin position="15"/>
        <end position="179"/>
    </location>
</feature>
<dbReference type="InterPro" id="IPR051531">
    <property type="entry name" value="N-acetyltransferase"/>
</dbReference>
<protein>
    <submittedName>
        <fullName evidence="2">Ribosomal-protein-alanine N-acetyltransferase</fullName>
    </submittedName>
</protein>
<dbReference type="PANTHER" id="PTHR43792">
    <property type="entry name" value="GNAT FAMILY, PUTATIVE (AFU_ORTHOLOGUE AFUA_3G00765)-RELATED-RELATED"/>
    <property type="match status" value="1"/>
</dbReference>
<dbReference type="Proteomes" id="UP000242700">
    <property type="component" value="Unassembled WGS sequence"/>
</dbReference>
<dbReference type="PANTHER" id="PTHR43792:SF9">
    <property type="entry name" value="RIBOSOMAL-PROTEIN-ALANINE ACETYLTRANSFERASE"/>
    <property type="match status" value="1"/>
</dbReference>
<dbReference type="InterPro" id="IPR016181">
    <property type="entry name" value="Acyl_CoA_acyltransferase"/>
</dbReference>
<sequence>MIEVEAFPVLETERLILRQVTKNDANSLLTYLSDIDVMKYVGLEPFKSIDDALDEISWYKSIFEKGTGIRWGISLKGQEEIIGSCGFLNRVAEHYRAEIGFELSKKHWGKGIATEAIKHVICYGFEQLNLQRIEALIEPPNIPSQKVVERQGFIREGLLRSYEYTCGKFDDLYMYSILKQDYQERYNV</sequence>
<dbReference type="SUPFAM" id="SSF55729">
    <property type="entry name" value="Acyl-CoA N-acyltransferases (Nat)"/>
    <property type="match status" value="1"/>
</dbReference>
<dbReference type="GO" id="GO:0005737">
    <property type="term" value="C:cytoplasm"/>
    <property type="evidence" value="ECO:0007669"/>
    <property type="project" value="TreeGrafter"/>
</dbReference>
<dbReference type="OrthoDB" id="9798081at2"/>
<dbReference type="GO" id="GO:0008999">
    <property type="term" value="F:protein-N-terminal-alanine acetyltransferase activity"/>
    <property type="evidence" value="ECO:0007669"/>
    <property type="project" value="TreeGrafter"/>
</dbReference>
<dbReference type="STRING" id="586411.SAMN05216187_10950"/>
<evidence type="ECO:0000313" key="2">
    <source>
        <dbReference type="EMBL" id="SDK47914.1"/>
    </source>
</evidence>
<gene>
    <name evidence="2" type="ORF">SAMN05216187_10950</name>
</gene>
<proteinExistence type="predicted"/>
<reference evidence="3" key="1">
    <citation type="submission" date="2016-10" db="EMBL/GenBank/DDBJ databases">
        <authorList>
            <person name="Varghese N."/>
            <person name="Submissions S."/>
        </authorList>
    </citation>
    <scope>NUCLEOTIDE SEQUENCE [LARGE SCALE GENOMIC DNA]</scope>
    <source>
        <strain evidence="3">CGMCC 1.8911</strain>
    </source>
</reference>
<evidence type="ECO:0000313" key="3">
    <source>
        <dbReference type="Proteomes" id="UP000242700"/>
    </source>
</evidence>
<dbReference type="RefSeq" id="WP_092598688.1">
    <property type="nucleotide sequence ID" value="NZ_FNFI01000009.1"/>
</dbReference>
<evidence type="ECO:0000259" key="1">
    <source>
        <dbReference type="PROSITE" id="PS51186"/>
    </source>
</evidence>
<dbReference type="EMBL" id="FNFI01000009">
    <property type="protein sequence ID" value="SDK47914.1"/>
    <property type="molecule type" value="Genomic_DNA"/>
</dbReference>
<accession>A0A1G9C8Z2</accession>
<dbReference type="Gene3D" id="3.40.630.30">
    <property type="match status" value="1"/>
</dbReference>